<evidence type="ECO:0000313" key="1">
    <source>
        <dbReference type="EMBL" id="QJA51084.1"/>
    </source>
</evidence>
<evidence type="ECO:0000313" key="2">
    <source>
        <dbReference type="EMBL" id="QJI00871.1"/>
    </source>
</evidence>
<dbReference type="EMBL" id="MT144236">
    <property type="protein sequence ID" value="QJA51084.1"/>
    <property type="molecule type" value="Genomic_DNA"/>
</dbReference>
<gene>
    <name evidence="1" type="ORF">TM448A01973_0016</name>
    <name evidence="2" type="ORF">TM448B02147_0007</name>
</gene>
<sequence>MTKPTVPDFSWVTQEMFDSKLTDILHEMGSAQVLQIPGVYEACSEHLNNQVLEELADQESRCQACGKELESTGLCPECDSMPEWPEED</sequence>
<name>A0A6H1ZU34_9ZZZZ</name>
<dbReference type="EMBL" id="MT144882">
    <property type="protein sequence ID" value="QJI00871.1"/>
    <property type="molecule type" value="Genomic_DNA"/>
</dbReference>
<reference evidence="1" key="1">
    <citation type="submission" date="2020-03" db="EMBL/GenBank/DDBJ databases">
        <title>The deep terrestrial virosphere.</title>
        <authorList>
            <person name="Holmfeldt K."/>
            <person name="Nilsson E."/>
            <person name="Simone D."/>
            <person name="Lopez-Fernandez M."/>
            <person name="Wu X."/>
            <person name="de Brujin I."/>
            <person name="Lundin D."/>
            <person name="Andersson A."/>
            <person name="Bertilsson S."/>
            <person name="Dopson M."/>
        </authorList>
    </citation>
    <scope>NUCLEOTIDE SEQUENCE</scope>
    <source>
        <strain evidence="1">TM448A01973</strain>
        <strain evidence="2">TM448B02147</strain>
    </source>
</reference>
<accession>A0A6H1ZU34</accession>
<proteinExistence type="predicted"/>
<protein>
    <submittedName>
        <fullName evidence="1">Uncharacterized protein</fullName>
    </submittedName>
</protein>
<dbReference type="AlphaFoldDB" id="A0A6H1ZU34"/>
<organism evidence="1">
    <name type="scientific">viral metagenome</name>
    <dbReference type="NCBI Taxonomy" id="1070528"/>
    <lineage>
        <taxon>unclassified sequences</taxon>
        <taxon>metagenomes</taxon>
        <taxon>organismal metagenomes</taxon>
    </lineage>
</organism>